<sequence>MKISTRGRYALRMMLDMALADSGKPVRVKEIAERQEISEKYMEQIMSILNKAGFVRSVRGPQGGYFLTRKPEEYTVGMILRLTEGSLSPVDCLDEGAENCPRQESCVTFILWKQLNDAIRGVVDKVTLQDLVDWSQVQGQDYCI</sequence>
<accession>A0AAE3AAA6</accession>
<protein>
    <submittedName>
        <fullName evidence="2">Rrf2 family transcriptional regulator</fullName>
    </submittedName>
</protein>
<comment type="caution">
    <text evidence="2">The sequence shown here is derived from an EMBL/GenBank/DDBJ whole genome shotgun (WGS) entry which is preliminary data.</text>
</comment>
<organism evidence="2 3">
    <name type="scientific">Hominiventricola filiformis</name>
    <dbReference type="NCBI Taxonomy" id="2885352"/>
    <lineage>
        <taxon>Bacteria</taxon>
        <taxon>Bacillati</taxon>
        <taxon>Bacillota</taxon>
        <taxon>Clostridia</taxon>
        <taxon>Lachnospirales</taxon>
        <taxon>Lachnospiraceae</taxon>
        <taxon>Hominiventricola</taxon>
    </lineage>
</organism>
<evidence type="ECO:0000313" key="2">
    <source>
        <dbReference type="EMBL" id="MCC2126296.1"/>
    </source>
</evidence>
<evidence type="ECO:0000256" key="1">
    <source>
        <dbReference type="ARBA" id="ARBA00023125"/>
    </source>
</evidence>
<reference evidence="2 3" key="1">
    <citation type="submission" date="2021-10" db="EMBL/GenBank/DDBJ databases">
        <title>Anaerobic single-cell dispensing facilitates the cultivation of human gut bacteria.</title>
        <authorList>
            <person name="Afrizal A."/>
        </authorList>
    </citation>
    <scope>NUCLEOTIDE SEQUENCE [LARGE SCALE GENOMIC DNA]</scope>
    <source>
        <strain evidence="2 3">CLA-AA-H276</strain>
    </source>
</reference>
<gene>
    <name evidence="2" type="ORF">LKD36_08890</name>
</gene>
<dbReference type="EMBL" id="JAJEPS010000007">
    <property type="protein sequence ID" value="MCC2126296.1"/>
    <property type="molecule type" value="Genomic_DNA"/>
</dbReference>
<dbReference type="InterPro" id="IPR036388">
    <property type="entry name" value="WH-like_DNA-bd_sf"/>
</dbReference>
<dbReference type="PROSITE" id="PS51197">
    <property type="entry name" value="HTH_RRF2_2"/>
    <property type="match status" value="1"/>
</dbReference>
<keyword evidence="3" id="KW-1185">Reference proteome</keyword>
<dbReference type="AlphaFoldDB" id="A0AAE3AAA6"/>
<dbReference type="Gene3D" id="1.10.10.10">
    <property type="entry name" value="Winged helix-like DNA-binding domain superfamily/Winged helix DNA-binding domain"/>
    <property type="match status" value="1"/>
</dbReference>
<dbReference type="GO" id="GO:0003677">
    <property type="term" value="F:DNA binding"/>
    <property type="evidence" value="ECO:0007669"/>
    <property type="project" value="UniProtKB-KW"/>
</dbReference>
<dbReference type="Proteomes" id="UP001198220">
    <property type="component" value="Unassembled WGS sequence"/>
</dbReference>
<dbReference type="RefSeq" id="WP_118770970.1">
    <property type="nucleotide sequence ID" value="NZ_JAJEPS010000007.1"/>
</dbReference>
<dbReference type="PANTHER" id="PTHR33221:SF5">
    <property type="entry name" value="HTH-TYPE TRANSCRIPTIONAL REGULATOR ISCR"/>
    <property type="match status" value="1"/>
</dbReference>
<dbReference type="GO" id="GO:0005829">
    <property type="term" value="C:cytosol"/>
    <property type="evidence" value="ECO:0007669"/>
    <property type="project" value="TreeGrafter"/>
</dbReference>
<dbReference type="InterPro" id="IPR000944">
    <property type="entry name" value="Tscrpt_reg_Rrf2"/>
</dbReference>
<dbReference type="GO" id="GO:0003700">
    <property type="term" value="F:DNA-binding transcription factor activity"/>
    <property type="evidence" value="ECO:0007669"/>
    <property type="project" value="TreeGrafter"/>
</dbReference>
<dbReference type="NCBIfam" id="TIGR00738">
    <property type="entry name" value="rrf2_super"/>
    <property type="match status" value="1"/>
</dbReference>
<dbReference type="SUPFAM" id="SSF46785">
    <property type="entry name" value="Winged helix' DNA-binding domain"/>
    <property type="match status" value="1"/>
</dbReference>
<proteinExistence type="predicted"/>
<keyword evidence="1" id="KW-0238">DNA-binding</keyword>
<name>A0AAE3AAA6_9FIRM</name>
<dbReference type="InterPro" id="IPR036390">
    <property type="entry name" value="WH_DNA-bd_sf"/>
</dbReference>
<dbReference type="Pfam" id="PF02082">
    <property type="entry name" value="Rrf2"/>
    <property type="match status" value="1"/>
</dbReference>
<evidence type="ECO:0000313" key="3">
    <source>
        <dbReference type="Proteomes" id="UP001198220"/>
    </source>
</evidence>
<dbReference type="PANTHER" id="PTHR33221">
    <property type="entry name" value="WINGED HELIX-TURN-HELIX TRANSCRIPTIONAL REGULATOR, RRF2 FAMILY"/>
    <property type="match status" value="1"/>
</dbReference>